<dbReference type="SUPFAM" id="SSF57701">
    <property type="entry name" value="Zn2/Cys6 DNA-binding domain"/>
    <property type="match status" value="1"/>
</dbReference>
<dbReference type="EMBL" id="KZ819664">
    <property type="protein sequence ID" value="PWN29117.1"/>
    <property type="molecule type" value="Genomic_DNA"/>
</dbReference>
<feature type="region of interest" description="Disordered" evidence="1">
    <location>
        <begin position="1"/>
        <end position="25"/>
    </location>
</feature>
<dbReference type="GO" id="GO:0000981">
    <property type="term" value="F:DNA-binding transcription factor activity, RNA polymerase II-specific"/>
    <property type="evidence" value="ECO:0007669"/>
    <property type="project" value="InterPro"/>
</dbReference>
<feature type="compositionally biased region" description="Polar residues" evidence="1">
    <location>
        <begin position="1"/>
        <end position="19"/>
    </location>
</feature>
<dbReference type="GeneID" id="37025271"/>
<evidence type="ECO:0000259" key="2">
    <source>
        <dbReference type="SMART" id="SM00066"/>
    </source>
</evidence>
<proteinExistence type="predicted"/>
<dbReference type="InterPro" id="IPR036864">
    <property type="entry name" value="Zn2-C6_fun-type_DNA-bd_sf"/>
</dbReference>
<gene>
    <name evidence="3" type="ORF">BDZ90DRAFT_139392</name>
</gene>
<dbReference type="Proteomes" id="UP000245884">
    <property type="component" value="Unassembled WGS sequence"/>
</dbReference>
<sequence length="418" mass="44636">MTSSSSTPGNSLIGPSTSSIRRKHAAAHRTHMACVPCRDAKHKCDGVAPPVVLYAPPGGASREAVVSEQPCSRCAAQSLPCVWQPKAKLGRPRKESSASMPGSTSTTSSSSVISPARPLAPLSIPAPTPVAGASSATSDYFSSPGAATRSAPVTPAALGLGLSQLFSPPSAPTPALHPILNTSHRPISRFNVRPGSPIRDGIQAYFALGLRCCLAFLPSSRDTIETLLDKFSTTIATTPSMTALPSEARRVLCLGRTLAVVGLRLRDDGSGGGPPASMRAESETSMRAAIWNDLYQCSRQDIDEDPLEATANSPQNVVFALQTLLLGSMLEYGLGDIQRARSIMERALNIIEVLRINLLDAPGNQPQGRVPEELRRTFWETAAVHHGCSSLRGHVRRPRKMLCQERPLSLCQFPDRRR</sequence>
<reference evidence="3 4" key="1">
    <citation type="journal article" date="2018" name="Mol. Biol. Evol.">
        <title>Broad Genomic Sampling Reveals a Smut Pathogenic Ancestry of the Fungal Clade Ustilaginomycotina.</title>
        <authorList>
            <person name="Kijpornyongpan T."/>
            <person name="Mondo S.J."/>
            <person name="Barry K."/>
            <person name="Sandor L."/>
            <person name="Lee J."/>
            <person name="Lipzen A."/>
            <person name="Pangilinan J."/>
            <person name="LaButti K."/>
            <person name="Hainaut M."/>
            <person name="Henrissat B."/>
            <person name="Grigoriev I.V."/>
            <person name="Spatafora J.W."/>
            <person name="Aime M.C."/>
        </authorList>
    </citation>
    <scope>NUCLEOTIDE SEQUENCE [LARGE SCALE GENOMIC DNA]</scope>
    <source>
        <strain evidence="3 4">MCA 5214</strain>
    </source>
</reference>
<feature type="compositionally biased region" description="Low complexity" evidence="1">
    <location>
        <begin position="97"/>
        <end position="114"/>
    </location>
</feature>
<feature type="domain" description="Zn(2)-C6 fungal-type" evidence="2">
    <location>
        <begin position="28"/>
        <end position="92"/>
    </location>
</feature>
<dbReference type="CDD" id="cd00067">
    <property type="entry name" value="GAL4"/>
    <property type="match status" value="1"/>
</dbReference>
<dbReference type="GO" id="GO:0008270">
    <property type="term" value="F:zinc ion binding"/>
    <property type="evidence" value="ECO:0007669"/>
    <property type="project" value="InterPro"/>
</dbReference>
<evidence type="ECO:0000313" key="4">
    <source>
        <dbReference type="Proteomes" id="UP000245884"/>
    </source>
</evidence>
<evidence type="ECO:0000313" key="3">
    <source>
        <dbReference type="EMBL" id="PWN29117.1"/>
    </source>
</evidence>
<dbReference type="Gene3D" id="4.10.240.10">
    <property type="entry name" value="Zn(2)-C6 fungal-type DNA-binding domain"/>
    <property type="match status" value="1"/>
</dbReference>
<organism evidence="3 4">
    <name type="scientific">Jaminaea rosea</name>
    <dbReference type="NCBI Taxonomy" id="1569628"/>
    <lineage>
        <taxon>Eukaryota</taxon>
        <taxon>Fungi</taxon>
        <taxon>Dikarya</taxon>
        <taxon>Basidiomycota</taxon>
        <taxon>Ustilaginomycotina</taxon>
        <taxon>Exobasidiomycetes</taxon>
        <taxon>Microstromatales</taxon>
        <taxon>Microstromatales incertae sedis</taxon>
        <taxon>Jaminaea</taxon>
    </lineage>
</organism>
<name>A0A316UUY6_9BASI</name>
<dbReference type="AlphaFoldDB" id="A0A316UUY6"/>
<dbReference type="PANTHER" id="PTHR47431:SF1">
    <property type="entry name" value="ZN(II)2CYS6 TRANSCRIPTION FACTOR (EUROFUNG)"/>
    <property type="match status" value="1"/>
</dbReference>
<dbReference type="SMART" id="SM00066">
    <property type="entry name" value="GAL4"/>
    <property type="match status" value="1"/>
</dbReference>
<dbReference type="STRING" id="1569628.A0A316UUY6"/>
<evidence type="ECO:0000256" key="1">
    <source>
        <dbReference type="SAM" id="MobiDB-lite"/>
    </source>
</evidence>
<dbReference type="RefSeq" id="XP_025363729.1">
    <property type="nucleotide sequence ID" value="XM_025503448.1"/>
</dbReference>
<accession>A0A316UUY6</accession>
<dbReference type="PANTHER" id="PTHR47431">
    <property type="entry name" value="ZN(II)2CYS6 TRANSCRIPTION FACTOR (EUROFUNG)-RELATED"/>
    <property type="match status" value="1"/>
</dbReference>
<dbReference type="InterPro" id="IPR001138">
    <property type="entry name" value="Zn2Cys6_DnaBD"/>
</dbReference>
<protein>
    <recommendedName>
        <fullName evidence="2">Zn(2)-C6 fungal-type domain-containing protein</fullName>
    </recommendedName>
</protein>
<keyword evidence="4" id="KW-1185">Reference proteome</keyword>
<dbReference type="OrthoDB" id="2428527at2759"/>
<feature type="region of interest" description="Disordered" evidence="1">
    <location>
        <begin position="87"/>
        <end position="116"/>
    </location>
</feature>